<evidence type="ECO:0000313" key="2">
    <source>
        <dbReference type="Proteomes" id="UP001157161"/>
    </source>
</evidence>
<evidence type="ECO:0008006" key="3">
    <source>
        <dbReference type="Google" id="ProtNLM"/>
    </source>
</evidence>
<reference evidence="1" key="1">
    <citation type="journal article" date="2014" name="Int. J. Syst. Evol. Microbiol.">
        <title>Complete genome sequence of Corynebacterium casei LMG S-19264T (=DSM 44701T), isolated from a smear-ripened cheese.</title>
        <authorList>
            <consortium name="US DOE Joint Genome Institute (JGI-PGF)"/>
            <person name="Walter F."/>
            <person name="Albersmeier A."/>
            <person name="Kalinowski J."/>
            <person name="Ruckert C."/>
        </authorList>
    </citation>
    <scope>NUCLEOTIDE SEQUENCE</scope>
    <source>
        <strain evidence="1">NBRC 112290</strain>
    </source>
</reference>
<comment type="caution">
    <text evidence="1">The sequence shown here is derived from an EMBL/GenBank/DDBJ whole genome shotgun (WGS) entry which is preliminary data.</text>
</comment>
<name>A0AA38CUD2_9MICO</name>
<gene>
    <name evidence="1" type="ORF">GCM10025875_26860</name>
</gene>
<sequence>MWDTYNDDVAAYDAQNERIRVYNAVKFEAERVDRIYETACNALDGAITPTAHAAWMLEIGDLLGEGVLAADAARIATQRSALLAEADRLFALGQSQLDDIAANSTFWSRRYRKFRFLPGWLDQDRIRADRAVAQGHIDRANDLRVQADDVGPSRGARVVRVAGRILGPVGIGLGIYNDYQDGESPVQIAASQGGGLLAGAAAGAGVGALIGSVVPGPGTAIGAVVGGIVGVGVGIFSDGFIDSFFENGPDVGAAFEAGAEAVTGTVEAIGDFAGV</sequence>
<organism evidence="1 2">
    <name type="scientific">Litorihabitans aurantiacus</name>
    <dbReference type="NCBI Taxonomy" id="1930061"/>
    <lineage>
        <taxon>Bacteria</taxon>
        <taxon>Bacillati</taxon>
        <taxon>Actinomycetota</taxon>
        <taxon>Actinomycetes</taxon>
        <taxon>Micrococcales</taxon>
        <taxon>Beutenbergiaceae</taxon>
        <taxon>Litorihabitans</taxon>
    </lineage>
</organism>
<dbReference type="Proteomes" id="UP001157161">
    <property type="component" value="Unassembled WGS sequence"/>
</dbReference>
<dbReference type="AlphaFoldDB" id="A0AA38CUD2"/>
<proteinExistence type="predicted"/>
<dbReference type="EMBL" id="BSUM01000001">
    <property type="protein sequence ID" value="GMA32694.1"/>
    <property type="molecule type" value="Genomic_DNA"/>
</dbReference>
<dbReference type="RefSeq" id="WP_284251376.1">
    <property type="nucleotide sequence ID" value="NZ_BSUM01000001.1"/>
</dbReference>
<reference evidence="1" key="2">
    <citation type="submission" date="2023-02" db="EMBL/GenBank/DDBJ databases">
        <authorList>
            <person name="Sun Q."/>
            <person name="Mori K."/>
        </authorList>
    </citation>
    <scope>NUCLEOTIDE SEQUENCE</scope>
    <source>
        <strain evidence="1">NBRC 112290</strain>
    </source>
</reference>
<accession>A0AA38CUD2</accession>
<evidence type="ECO:0000313" key="1">
    <source>
        <dbReference type="EMBL" id="GMA32694.1"/>
    </source>
</evidence>
<protein>
    <recommendedName>
        <fullName evidence="3">Glycine zipper domain-containing protein</fullName>
    </recommendedName>
</protein>
<keyword evidence="2" id="KW-1185">Reference proteome</keyword>